<proteinExistence type="predicted"/>
<dbReference type="InterPro" id="IPR000917">
    <property type="entry name" value="Sulfatase_N"/>
</dbReference>
<evidence type="ECO:0000259" key="1">
    <source>
        <dbReference type="Pfam" id="PF00884"/>
    </source>
</evidence>
<comment type="caution">
    <text evidence="2">The sequence shown here is derived from an EMBL/GenBank/DDBJ whole genome shotgun (WGS) entry which is preliminary data.</text>
</comment>
<dbReference type="CDD" id="cd16027">
    <property type="entry name" value="SGSH"/>
    <property type="match status" value="1"/>
</dbReference>
<dbReference type="SUPFAM" id="SSF53649">
    <property type="entry name" value="Alkaline phosphatase-like"/>
    <property type="match status" value="1"/>
</dbReference>
<protein>
    <submittedName>
        <fullName evidence="2">Arylsulfatase A-like enzyme</fullName>
    </submittedName>
</protein>
<dbReference type="EMBL" id="JACIJC010000004">
    <property type="protein sequence ID" value="MBB5686352.1"/>
    <property type="molecule type" value="Genomic_DNA"/>
</dbReference>
<dbReference type="PANTHER" id="PTHR43751">
    <property type="entry name" value="SULFATASE"/>
    <property type="match status" value="1"/>
</dbReference>
<feature type="domain" description="Sulfatase N-terminal" evidence="1">
    <location>
        <begin position="47"/>
        <end position="315"/>
    </location>
</feature>
<keyword evidence="3" id="KW-1185">Reference proteome</keyword>
<reference evidence="2 3" key="1">
    <citation type="submission" date="2020-08" db="EMBL/GenBank/DDBJ databases">
        <title>Genomic Encyclopedia of Type Strains, Phase IV (KMG-IV): sequencing the most valuable type-strain genomes for metagenomic binning, comparative biology and taxonomic classification.</title>
        <authorList>
            <person name="Goeker M."/>
        </authorList>
    </citation>
    <scope>NUCLEOTIDE SEQUENCE [LARGE SCALE GENOMIC DNA]</scope>
    <source>
        <strain evidence="2 3">DSM 25079</strain>
    </source>
</reference>
<dbReference type="Proteomes" id="UP000549617">
    <property type="component" value="Unassembled WGS sequence"/>
</dbReference>
<evidence type="ECO:0000313" key="3">
    <source>
        <dbReference type="Proteomes" id="UP000549617"/>
    </source>
</evidence>
<dbReference type="PROSITE" id="PS51318">
    <property type="entry name" value="TAT"/>
    <property type="match status" value="1"/>
</dbReference>
<gene>
    <name evidence="2" type="ORF">FHS49_002376</name>
</gene>
<evidence type="ECO:0000313" key="2">
    <source>
        <dbReference type="EMBL" id="MBB5686352.1"/>
    </source>
</evidence>
<accession>A0A7W9AJ05</accession>
<dbReference type="SUPFAM" id="SSF48371">
    <property type="entry name" value="ARM repeat"/>
    <property type="match status" value="1"/>
</dbReference>
<dbReference type="AlphaFoldDB" id="A0A7W9AJ05"/>
<dbReference type="InterPro" id="IPR017850">
    <property type="entry name" value="Alkaline_phosphatase_core_sf"/>
</dbReference>
<organism evidence="2 3">
    <name type="scientific">Sphingobium boeckii</name>
    <dbReference type="NCBI Taxonomy" id="1082345"/>
    <lineage>
        <taxon>Bacteria</taxon>
        <taxon>Pseudomonadati</taxon>
        <taxon>Pseudomonadota</taxon>
        <taxon>Alphaproteobacteria</taxon>
        <taxon>Sphingomonadales</taxon>
        <taxon>Sphingomonadaceae</taxon>
        <taxon>Sphingobium</taxon>
    </lineage>
</organism>
<dbReference type="InterPro" id="IPR011989">
    <property type="entry name" value="ARM-like"/>
</dbReference>
<dbReference type="PANTHER" id="PTHR43751:SF1">
    <property type="entry name" value="SULFATASE ATSG-RELATED"/>
    <property type="match status" value="1"/>
</dbReference>
<dbReference type="InterPro" id="IPR016024">
    <property type="entry name" value="ARM-type_fold"/>
</dbReference>
<name>A0A7W9AJ05_9SPHN</name>
<dbReference type="Pfam" id="PF00884">
    <property type="entry name" value="Sulfatase"/>
    <property type="match status" value="1"/>
</dbReference>
<dbReference type="RefSeq" id="WP_184018725.1">
    <property type="nucleotide sequence ID" value="NZ_JACIJC010000004.1"/>
</dbReference>
<dbReference type="Gene3D" id="1.25.10.10">
    <property type="entry name" value="Leucine-rich Repeat Variant"/>
    <property type="match status" value="1"/>
</dbReference>
<dbReference type="InterPro" id="IPR006311">
    <property type="entry name" value="TAT_signal"/>
</dbReference>
<dbReference type="Gene3D" id="3.40.720.10">
    <property type="entry name" value="Alkaline Phosphatase, subunit A"/>
    <property type="match status" value="1"/>
</dbReference>
<sequence length="653" mass="72854">MSDEHSRLKRALSRRNVLGRGVAGGMAVSFPPLALAAARPATPKGLPNILWMVSEDNNPYLGAYGDPIAHTPHLDALAKKGVLYRNAFSNAPVCATSRFGILTGVHAESCSPAQHMRANAHLPKQLKTYPEYLREAGYYCLNNFKTDYNCDIDPKIIWDDNSRTAQWRNRPAGKPFMAVFNDLTTHESQIFFKTEGRVKPEDVRVPAYLPDTPEVRTDLSSYYNRIEMMDANCGKRLAALEADGLAEDTIVFYYSDNGGVMPRSKHYSYDEGYRTCLMIYVPPKWQHLAPAPAGSVVNSPVSYIDLVPTLLSLIGQPKAPHMVGRALLGPYAGSPEKFAFGANDRQGERYDFNRTVCDGRYRYIRNYLPDVAWGTPMSYSWVAKSYQSWERAHDADRLNPAQDRFFQTKPYEEFYDLGTDRDQVRNLIGDPAQAGRIAAMRSALDRHMVKINDNGFIPEGHGAEGYFQSRNRTAYPLGKLMALAQQSARRDPRNLERFRKQLSHDNDLVRYWAVYGIKLLGSDAGLAEDRLVRLAEHDPSPYVRLQAASALCETAQHAKGIANLATILDAAPSVALQLQAISALILAGRLALPALPSIRRLTASDDENLHAAARYLTAVLEGVYAPGYDLLDRSWYDRKNGPYLGQPMPGPTF</sequence>
<dbReference type="InterPro" id="IPR052701">
    <property type="entry name" value="GAG_Ulvan_Degrading_Sulfatases"/>
</dbReference>